<keyword evidence="3" id="KW-1185">Reference proteome</keyword>
<reference evidence="1 3" key="1">
    <citation type="submission" date="2015-02" db="EMBL/GenBank/DDBJ databases">
        <authorList>
            <person name="Chooi Y.-H."/>
        </authorList>
    </citation>
    <scope>NUCLEOTIDE SEQUENCE [LARGE SCALE GENOMIC DNA]</scope>
    <source>
        <strain evidence="1">E3</strain>
    </source>
</reference>
<geneLocation type="mitochondrion" evidence="2"/>
<protein>
    <submittedName>
        <fullName evidence="1">Uncharacterized protein</fullName>
    </submittedName>
</protein>
<accession>A0A0G4IN63</accession>
<gene>
    <name evidence="1" type="ORF">PBRA_005254</name>
    <name evidence="2" type="ORF">PLBR_LOCUS1918</name>
</gene>
<proteinExistence type="predicted"/>
<name>A0A0G4IN63_PLABS</name>
<keyword evidence="2" id="KW-0496">Mitochondrion</keyword>
<evidence type="ECO:0000313" key="2">
    <source>
        <dbReference type="EMBL" id="SPQ94703.1"/>
    </source>
</evidence>
<organism evidence="1 3">
    <name type="scientific">Plasmodiophora brassicae</name>
    <name type="common">Clubroot disease agent</name>
    <dbReference type="NCBI Taxonomy" id="37360"/>
    <lineage>
        <taxon>Eukaryota</taxon>
        <taxon>Sar</taxon>
        <taxon>Rhizaria</taxon>
        <taxon>Endomyxa</taxon>
        <taxon>Phytomyxea</taxon>
        <taxon>Plasmodiophorida</taxon>
        <taxon>Plasmodiophoridae</taxon>
        <taxon>Plasmodiophora</taxon>
    </lineage>
</organism>
<sequence>MSIAAVLRSDADRIRFLIRTRLLDDGLEQPATPRLIRQFLEQELQLPEGSLTLYRDAIRRMTNSVVECLRYRTPFQSKPRRLRRPKSLSAKFYRNLRELCDAMHVKVDLVLLASLPLRDKITFLQNELFMAGLHDCSPGSVRLSLLAINYERDLGVTELADANESSSRKRCSIDGGNVQEPEPLSSKVFKADDKRKVSVTSCDSDDKSMIGLNDYVMAW</sequence>
<dbReference type="EMBL" id="CDSF01000068">
    <property type="protein sequence ID" value="CEO96645.1"/>
    <property type="molecule type" value="Genomic_DNA"/>
</dbReference>
<dbReference type="Proteomes" id="UP000039324">
    <property type="component" value="Unassembled WGS sequence"/>
</dbReference>
<evidence type="ECO:0000313" key="3">
    <source>
        <dbReference type="Proteomes" id="UP000039324"/>
    </source>
</evidence>
<dbReference type="Proteomes" id="UP000290189">
    <property type="component" value="Unassembled WGS sequence"/>
</dbReference>
<evidence type="ECO:0000313" key="1">
    <source>
        <dbReference type="EMBL" id="CEO96645.1"/>
    </source>
</evidence>
<evidence type="ECO:0000313" key="4">
    <source>
        <dbReference type="Proteomes" id="UP000290189"/>
    </source>
</evidence>
<dbReference type="AlphaFoldDB" id="A0A0G4IN63"/>
<dbReference type="EMBL" id="OVEO01000003">
    <property type="protein sequence ID" value="SPQ94703.1"/>
    <property type="molecule type" value="Genomic_DNA"/>
</dbReference>
<reference evidence="2 4" key="2">
    <citation type="submission" date="2018-03" db="EMBL/GenBank/DDBJ databases">
        <authorList>
            <person name="Fogelqvist J."/>
        </authorList>
    </citation>
    <scope>NUCLEOTIDE SEQUENCE [LARGE SCALE GENOMIC DNA]</scope>
</reference>